<keyword evidence="3 5" id="KW-1133">Transmembrane helix</keyword>
<feature type="transmembrane region" description="Helical" evidence="5">
    <location>
        <begin position="161"/>
        <end position="178"/>
    </location>
</feature>
<sequence length="550" mass="57483">MNVSVMGALIGAVTDPTAGFDKPHIEYGDLSPMLIVFGVACAGVLVEAFLPRERRYVVQTILTVAGLVAALVATCLVAADQTSLGGGVARGLIAAEGTIVVDGPTVFFWGLILVFAVGGVLLFAERRLEGGLSAFAGQAAALPGSEAERQAYAKGLDHTEVYPLLLFAVGGMMLFPAANDLLTMFVALEVLSLPLYMLCGLARRRRLLSQEAAMKYFLLGAFSSGFFLYGVALVYGFAGSMQLSEINEAVRNDAGNRTLLLIGLGMLAVGLLFKVGAAPFQAWTPDVYQGAPTAVTAFMAACTKIAAFGAMLRLLYVAFGSDRWTWQPMLWVVAVLTMVVGAVLAVVQTDVKRMLAYSSVAHTGFLLTGVLGVQSASEMTSGEVTSLQAVLFYLTTYGFAMIGAFAVVTLVRDSGGEATQFARWAGIGRRSPLMGALFAFFLLSMAGIPLTAGFIGKWAVFTVALAAGAWPVVIAAVLCSIVAVFFYVRVIVLMFFVDGDGVAGGEVAAVTRPSLLTSGTIGVGVLATLVLGVVPGPVLTLAAHAGQFVR</sequence>
<feature type="transmembrane region" description="Helical" evidence="5">
    <location>
        <begin position="184"/>
        <end position="204"/>
    </location>
</feature>
<gene>
    <name evidence="5 8" type="primary">nuoN</name>
    <name evidence="8" type="ORF">GCM10009844_28110</name>
</gene>
<keyword evidence="5" id="KW-1003">Cell membrane</keyword>
<evidence type="ECO:0000313" key="9">
    <source>
        <dbReference type="Proteomes" id="UP001501771"/>
    </source>
</evidence>
<feature type="transmembrane region" description="Helical" evidence="5">
    <location>
        <begin position="30"/>
        <end position="50"/>
    </location>
</feature>
<dbReference type="Proteomes" id="UP001501771">
    <property type="component" value="Unassembled WGS sequence"/>
</dbReference>
<evidence type="ECO:0000256" key="5">
    <source>
        <dbReference type="HAMAP-Rule" id="MF_00445"/>
    </source>
</evidence>
<keyword evidence="5" id="KW-1278">Translocase</keyword>
<keyword evidence="5" id="KW-0520">NAD</keyword>
<evidence type="ECO:0000256" key="6">
    <source>
        <dbReference type="RuleBase" id="RU000320"/>
    </source>
</evidence>
<evidence type="ECO:0000256" key="2">
    <source>
        <dbReference type="ARBA" id="ARBA00022692"/>
    </source>
</evidence>
<keyword evidence="5" id="KW-0813">Transport</keyword>
<organism evidence="8 9">
    <name type="scientific">Nocardioides koreensis</name>
    <dbReference type="NCBI Taxonomy" id="433651"/>
    <lineage>
        <taxon>Bacteria</taxon>
        <taxon>Bacillati</taxon>
        <taxon>Actinomycetota</taxon>
        <taxon>Actinomycetes</taxon>
        <taxon>Propionibacteriales</taxon>
        <taxon>Nocardioidaceae</taxon>
        <taxon>Nocardioides</taxon>
    </lineage>
</organism>
<keyword evidence="5" id="KW-0874">Quinone</keyword>
<feature type="transmembrane region" description="Helical" evidence="5">
    <location>
        <begin position="295"/>
        <end position="316"/>
    </location>
</feature>
<protein>
    <recommendedName>
        <fullName evidence="5">NADH-quinone oxidoreductase subunit N</fullName>
        <ecNumber evidence="5">7.1.1.-</ecNumber>
    </recommendedName>
    <alternativeName>
        <fullName evidence="5">NADH dehydrogenase I subunit N</fullName>
    </alternativeName>
    <alternativeName>
        <fullName evidence="5">NDH-1 subunit N</fullName>
    </alternativeName>
</protein>
<dbReference type="NCBIfam" id="TIGR01770">
    <property type="entry name" value="NDH_I_N"/>
    <property type="match status" value="1"/>
</dbReference>
<comment type="subcellular location">
    <subcellularLocation>
        <location evidence="5">Cell membrane</location>
        <topology evidence="5">Multi-pass membrane protein</topology>
    </subcellularLocation>
    <subcellularLocation>
        <location evidence="1">Endomembrane system</location>
        <topology evidence="1">Multi-pass membrane protein</topology>
    </subcellularLocation>
    <subcellularLocation>
        <location evidence="6">Membrane</location>
        <topology evidence="6">Multi-pass membrane protein</topology>
    </subcellularLocation>
</comment>
<dbReference type="Pfam" id="PF00361">
    <property type="entry name" value="Proton_antipo_M"/>
    <property type="match status" value="1"/>
</dbReference>
<dbReference type="EMBL" id="BAAAQR010000008">
    <property type="protein sequence ID" value="GAA2148977.1"/>
    <property type="molecule type" value="Genomic_DNA"/>
</dbReference>
<feature type="transmembrane region" description="Helical" evidence="5">
    <location>
        <begin position="389"/>
        <end position="411"/>
    </location>
</feature>
<accession>A0ABP5LLW8</accession>
<comment type="caution">
    <text evidence="8">The sequence shown here is derived from an EMBL/GenBank/DDBJ whole genome shotgun (WGS) entry which is preliminary data.</text>
</comment>
<feature type="transmembrane region" description="Helical" evidence="5">
    <location>
        <begin position="354"/>
        <end position="377"/>
    </location>
</feature>
<dbReference type="InterPro" id="IPR010096">
    <property type="entry name" value="NADH-Q_OxRdtase_suN/2"/>
</dbReference>
<keyword evidence="2 5" id="KW-0812">Transmembrane</keyword>
<evidence type="ECO:0000256" key="3">
    <source>
        <dbReference type="ARBA" id="ARBA00022989"/>
    </source>
</evidence>
<feature type="transmembrane region" description="Helical" evidence="5">
    <location>
        <begin position="57"/>
        <end position="79"/>
    </location>
</feature>
<name>A0ABP5LLW8_9ACTN</name>
<dbReference type="NCBIfam" id="NF004441">
    <property type="entry name" value="PRK05777.1-4"/>
    <property type="match status" value="1"/>
</dbReference>
<comment type="similarity">
    <text evidence="5">Belongs to the complex I subunit 2 family.</text>
</comment>
<feature type="transmembrane region" description="Helical" evidence="5">
    <location>
        <begin position="106"/>
        <end position="124"/>
    </location>
</feature>
<feature type="domain" description="NADH:quinone oxidoreductase/Mrp antiporter transmembrane" evidence="7">
    <location>
        <begin position="178"/>
        <end position="479"/>
    </location>
</feature>
<comment type="catalytic activity">
    <reaction evidence="5">
        <text>a quinone + NADH + 5 H(+)(in) = a quinol + NAD(+) + 4 H(+)(out)</text>
        <dbReference type="Rhea" id="RHEA:57888"/>
        <dbReference type="ChEBI" id="CHEBI:15378"/>
        <dbReference type="ChEBI" id="CHEBI:24646"/>
        <dbReference type="ChEBI" id="CHEBI:57540"/>
        <dbReference type="ChEBI" id="CHEBI:57945"/>
        <dbReference type="ChEBI" id="CHEBI:132124"/>
    </reaction>
</comment>
<feature type="transmembrane region" description="Helical" evidence="5">
    <location>
        <begin position="432"/>
        <end position="452"/>
    </location>
</feature>
<evidence type="ECO:0000256" key="1">
    <source>
        <dbReference type="ARBA" id="ARBA00004127"/>
    </source>
</evidence>
<feature type="transmembrane region" description="Helical" evidence="5">
    <location>
        <begin position="328"/>
        <end position="347"/>
    </location>
</feature>
<dbReference type="EC" id="7.1.1.-" evidence="5"/>
<dbReference type="InterPro" id="IPR001750">
    <property type="entry name" value="ND/Mrp_TM"/>
</dbReference>
<comment type="function">
    <text evidence="5">NDH-1 shuttles electrons from NADH, via FMN and iron-sulfur (Fe-S) centers, to quinones in the respiratory chain. The immediate electron acceptor for the enzyme in this species is believed to be a menaquinone. Couples the redox reaction to proton translocation (for every two electrons transferred, four hydrogen ions are translocated across the cytoplasmic membrane), and thus conserves the redox energy in a proton gradient.</text>
</comment>
<keyword evidence="4 5" id="KW-0472">Membrane</keyword>
<evidence type="ECO:0000259" key="7">
    <source>
        <dbReference type="Pfam" id="PF00361"/>
    </source>
</evidence>
<evidence type="ECO:0000256" key="4">
    <source>
        <dbReference type="ARBA" id="ARBA00023136"/>
    </source>
</evidence>
<proteinExistence type="inferred from homology"/>
<keyword evidence="9" id="KW-1185">Reference proteome</keyword>
<reference evidence="9" key="1">
    <citation type="journal article" date="2019" name="Int. J. Syst. Evol. Microbiol.">
        <title>The Global Catalogue of Microorganisms (GCM) 10K type strain sequencing project: providing services to taxonomists for standard genome sequencing and annotation.</title>
        <authorList>
            <consortium name="The Broad Institute Genomics Platform"/>
            <consortium name="The Broad Institute Genome Sequencing Center for Infectious Disease"/>
            <person name="Wu L."/>
            <person name="Ma J."/>
        </authorList>
    </citation>
    <scope>NUCLEOTIDE SEQUENCE [LARGE SCALE GENOMIC DNA]</scope>
    <source>
        <strain evidence="9">JCM 16022</strain>
    </source>
</reference>
<feature type="transmembrane region" description="Helical" evidence="5">
    <location>
        <begin position="216"/>
        <end position="238"/>
    </location>
</feature>
<evidence type="ECO:0000313" key="8">
    <source>
        <dbReference type="EMBL" id="GAA2148977.1"/>
    </source>
</evidence>
<feature type="transmembrane region" description="Helical" evidence="5">
    <location>
        <begin position="258"/>
        <end position="283"/>
    </location>
</feature>
<dbReference type="PANTHER" id="PTHR22773">
    <property type="entry name" value="NADH DEHYDROGENASE"/>
    <property type="match status" value="1"/>
</dbReference>
<feature type="transmembrane region" description="Helical" evidence="5">
    <location>
        <begin position="458"/>
        <end position="488"/>
    </location>
</feature>
<comment type="subunit">
    <text evidence="5">NDH-1 is composed of 14 different subunits. Subunits NuoA, H, J, K, L, M, N constitute the membrane sector of the complex.</text>
</comment>
<dbReference type="HAMAP" id="MF_00445">
    <property type="entry name" value="NDH1_NuoN_1"/>
    <property type="match status" value="1"/>
</dbReference>